<dbReference type="Proteomes" id="UP000657918">
    <property type="component" value="Unassembled WGS sequence"/>
</dbReference>
<keyword evidence="2" id="KW-1185">Reference proteome</keyword>
<dbReference type="EMBL" id="JADGMS010000017">
    <property type="protein sequence ID" value="KAF9663837.1"/>
    <property type="molecule type" value="Genomic_DNA"/>
</dbReference>
<gene>
    <name evidence="1" type="ORF">SADUNF_Sadunf17G0093500</name>
</gene>
<name>A0A835J6A4_9ROSI</name>
<accession>A0A835J6A4</accession>
<reference evidence="1 2" key="1">
    <citation type="submission" date="2020-10" db="EMBL/GenBank/DDBJ databases">
        <title>Plant Genome Project.</title>
        <authorList>
            <person name="Zhang R.-G."/>
        </authorList>
    </citation>
    <scope>NUCLEOTIDE SEQUENCE [LARGE SCALE GENOMIC DNA]</scope>
    <source>
        <strain evidence="1">FAFU-HL-1</strain>
        <tissue evidence="1">Leaf</tissue>
    </source>
</reference>
<sequence>MTSKRPPPTSVVSGGIRPPKIRKAEPILSSLKVYEKKASLILNIKVNHGLDKFGLRVVVIDPQGNTALVLKIQKSY</sequence>
<proteinExistence type="predicted"/>
<protein>
    <submittedName>
        <fullName evidence="1">Uncharacterized protein</fullName>
    </submittedName>
</protein>
<organism evidence="1 2">
    <name type="scientific">Salix dunnii</name>
    <dbReference type="NCBI Taxonomy" id="1413687"/>
    <lineage>
        <taxon>Eukaryota</taxon>
        <taxon>Viridiplantae</taxon>
        <taxon>Streptophyta</taxon>
        <taxon>Embryophyta</taxon>
        <taxon>Tracheophyta</taxon>
        <taxon>Spermatophyta</taxon>
        <taxon>Magnoliopsida</taxon>
        <taxon>eudicotyledons</taxon>
        <taxon>Gunneridae</taxon>
        <taxon>Pentapetalae</taxon>
        <taxon>rosids</taxon>
        <taxon>fabids</taxon>
        <taxon>Malpighiales</taxon>
        <taxon>Salicaceae</taxon>
        <taxon>Saliceae</taxon>
        <taxon>Salix</taxon>
    </lineage>
</organism>
<evidence type="ECO:0000313" key="2">
    <source>
        <dbReference type="Proteomes" id="UP000657918"/>
    </source>
</evidence>
<dbReference type="OrthoDB" id="10393500at2759"/>
<dbReference type="AlphaFoldDB" id="A0A835J6A4"/>
<comment type="caution">
    <text evidence="1">The sequence shown here is derived from an EMBL/GenBank/DDBJ whole genome shotgun (WGS) entry which is preliminary data.</text>
</comment>
<evidence type="ECO:0000313" key="1">
    <source>
        <dbReference type="EMBL" id="KAF9663837.1"/>
    </source>
</evidence>